<dbReference type="SUPFAM" id="SSF100920">
    <property type="entry name" value="Heat shock protein 70kD (HSP70), peptide-binding domain"/>
    <property type="match status" value="1"/>
</dbReference>
<gene>
    <name evidence="3" type="ORF">A4U43_C02F1530</name>
</gene>
<dbReference type="InterPro" id="IPR029047">
    <property type="entry name" value="HSP70_peptide-bd_sf"/>
</dbReference>
<dbReference type="EMBL" id="CM007382">
    <property type="protein sequence ID" value="ONK76945.1"/>
    <property type="molecule type" value="Genomic_DNA"/>
</dbReference>
<dbReference type="InterPro" id="IPR013126">
    <property type="entry name" value="Hsp_70_fam"/>
</dbReference>
<dbReference type="Gramene" id="ONK76945">
    <property type="protein sequence ID" value="ONK76945"/>
    <property type="gene ID" value="A4U43_C02F1530"/>
</dbReference>
<keyword evidence="1" id="KW-0547">Nucleotide-binding</keyword>
<evidence type="ECO:0008006" key="5">
    <source>
        <dbReference type="Google" id="ProtNLM"/>
    </source>
</evidence>
<organism evidence="3 4">
    <name type="scientific">Asparagus officinalis</name>
    <name type="common">Garden asparagus</name>
    <dbReference type="NCBI Taxonomy" id="4686"/>
    <lineage>
        <taxon>Eukaryota</taxon>
        <taxon>Viridiplantae</taxon>
        <taxon>Streptophyta</taxon>
        <taxon>Embryophyta</taxon>
        <taxon>Tracheophyta</taxon>
        <taxon>Spermatophyta</taxon>
        <taxon>Magnoliopsida</taxon>
        <taxon>Liliopsida</taxon>
        <taxon>Asparagales</taxon>
        <taxon>Asparagaceae</taxon>
        <taxon>Asparagoideae</taxon>
        <taxon>Asparagus</taxon>
    </lineage>
</organism>
<dbReference type="Gene3D" id="2.60.34.10">
    <property type="entry name" value="Substrate Binding Domain Of DNAk, Chain A, domain 1"/>
    <property type="match status" value="1"/>
</dbReference>
<proteinExistence type="predicted"/>
<evidence type="ECO:0000256" key="2">
    <source>
        <dbReference type="ARBA" id="ARBA00022840"/>
    </source>
</evidence>
<dbReference type="SUPFAM" id="SSF100934">
    <property type="entry name" value="Heat shock protein 70kD (HSP70), C-terminal subdomain"/>
    <property type="match status" value="1"/>
</dbReference>
<reference evidence="4" key="1">
    <citation type="journal article" date="2017" name="Nat. Commun.">
        <title>The asparagus genome sheds light on the origin and evolution of a young Y chromosome.</title>
        <authorList>
            <person name="Harkess A."/>
            <person name="Zhou J."/>
            <person name="Xu C."/>
            <person name="Bowers J.E."/>
            <person name="Van der Hulst R."/>
            <person name="Ayyampalayam S."/>
            <person name="Mercati F."/>
            <person name="Riccardi P."/>
            <person name="McKain M.R."/>
            <person name="Kakrana A."/>
            <person name="Tang H."/>
            <person name="Ray J."/>
            <person name="Groenendijk J."/>
            <person name="Arikit S."/>
            <person name="Mathioni S.M."/>
            <person name="Nakano M."/>
            <person name="Shan H."/>
            <person name="Telgmann-Rauber A."/>
            <person name="Kanno A."/>
            <person name="Yue Z."/>
            <person name="Chen H."/>
            <person name="Li W."/>
            <person name="Chen Y."/>
            <person name="Xu X."/>
            <person name="Zhang Y."/>
            <person name="Luo S."/>
            <person name="Chen H."/>
            <person name="Gao J."/>
            <person name="Mao Z."/>
            <person name="Pires J.C."/>
            <person name="Luo M."/>
            <person name="Kudrna D."/>
            <person name="Wing R.A."/>
            <person name="Meyers B.C."/>
            <person name="Yi K."/>
            <person name="Kong H."/>
            <person name="Lavrijsen P."/>
            <person name="Sunseri F."/>
            <person name="Falavigna A."/>
            <person name="Ye Y."/>
            <person name="Leebens-Mack J.H."/>
            <person name="Chen G."/>
        </authorList>
    </citation>
    <scope>NUCLEOTIDE SEQUENCE [LARGE SCALE GENOMIC DNA]</scope>
    <source>
        <strain evidence="4">cv. DH0086</strain>
    </source>
</reference>
<dbReference type="GO" id="GO:0140662">
    <property type="term" value="F:ATP-dependent protein folding chaperone"/>
    <property type="evidence" value="ECO:0007669"/>
    <property type="project" value="InterPro"/>
</dbReference>
<dbReference type="AlphaFoldDB" id="A0A5P1FEZ2"/>
<evidence type="ECO:0000313" key="3">
    <source>
        <dbReference type="EMBL" id="ONK76945.1"/>
    </source>
</evidence>
<sequence>MTEDNNLLGKFKLSGIPPAPRGIPQINVRFDIDVNGILNVSAEDKATGQKNKITITNDRGRLTKEEIEEMVFEAERFKAEDMANKKRVEARNALDSYAYGLKSTLKGLSTMASTDKKMVEGAVERTIEWLDGNQLAETEEFEYKKKELEEISNPIFVKMYRGW</sequence>
<dbReference type="PANTHER" id="PTHR19375">
    <property type="entry name" value="HEAT SHOCK PROTEIN 70KDA"/>
    <property type="match status" value="1"/>
</dbReference>
<evidence type="ECO:0000256" key="1">
    <source>
        <dbReference type="ARBA" id="ARBA00022741"/>
    </source>
</evidence>
<dbReference type="OMA" id="NPIFVKM"/>
<keyword evidence="2" id="KW-0067">ATP-binding</keyword>
<name>A0A5P1FEZ2_ASPOF</name>
<dbReference type="Gene3D" id="1.20.1270.10">
    <property type="match status" value="1"/>
</dbReference>
<accession>A0A5P1FEZ2</accession>
<dbReference type="Proteomes" id="UP000243459">
    <property type="component" value="Chromosome 2"/>
</dbReference>
<dbReference type="Pfam" id="PF00012">
    <property type="entry name" value="HSP70"/>
    <property type="match status" value="1"/>
</dbReference>
<dbReference type="GO" id="GO:0005524">
    <property type="term" value="F:ATP binding"/>
    <property type="evidence" value="ECO:0007669"/>
    <property type="project" value="UniProtKB-KW"/>
</dbReference>
<keyword evidence="4" id="KW-1185">Reference proteome</keyword>
<dbReference type="InterPro" id="IPR029048">
    <property type="entry name" value="HSP70_C_sf"/>
</dbReference>
<protein>
    <recommendedName>
        <fullName evidence="5">Heat shock protein 70</fullName>
    </recommendedName>
</protein>
<evidence type="ECO:0000313" key="4">
    <source>
        <dbReference type="Proteomes" id="UP000243459"/>
    </source>
</evidence>